<organism evidence="1 4">
    <name type="scientific">Chryseobacterium culicis</name>
    <dbReference type="NCBI Taxonomy" id="680127"/>
    <lineage>
        <taxon>Bacteria</taxon>
        <taxon>Pseudomonadati</taxon>
        <taxon>Bacteroidota</taxon>
        <taxon>Flavobacteriia</taxon>
        <taxon>Flavobacteriales</taxon>
        <taxon>Weeksellaceae</taxon>
        <taxon>Chryseobacterium group</taxon>
        <taxon>Chryseobacterium</taxon>
    </lineage>
</organism>
<gene>
    <name evidence="1" type="ORF">CQ022_10935</name>
    <name evidence="2" type="ORF">CQ033_04605</name>
</gene>
<dbReference type="EMBL" id="PCPP01000001">
    <property type="protein sequence ID" value="PRB86737.1"/>
    <property type="molecule type" value="Genomic_DNA"/>
</dbReference>
<dbReference type="AlphaFoldDB" id="A0A2S9D1V1"/>
<evidence type="ECO:0000313" key="1">
    <source>
        <dbReference type="EMBL" id="PRB86737.1"/>
    </source>
</evidence>
<evidence type="ECO:0000313" key="3">
    <source>
        <dbReference type="Proteomes" id="UP000238325"/>
    </source>
</evidence>
<dbReference type="EMBL" id="PCPH01000001">
    <property type="protein sequence ID" value="PRB92490.1"/>
    <property type="molecule type" value="Genomic_DNA"/>
</dbReference>
<name>A0A2S9D1V1_CHRCI</name>
<dbReference type="Proteomes" id="UP000238534">
    <property type="component" value="Unassembled WGS sequence"/>
</dbReference>
<protein>
    <submittedName>
        <fullName evidence="1">Uncharacterized protein</fullName>
    </submittedName>
</protein>
<accession>A0A2S9D1V1</accession>
<comment type="caution">
    <text evidence="1">The sequence shown here is derived from an EMBL/GenBank/DDBJ whole genome shotgun (WGS) entry which is preliminary data.</text>
</comment>
<sequence>MKNLKKLNRRDLEQMKGAGVSRCDGCPTHLVFGPGSSSDPSCEAYWTLSENCRMCVVVSADCFVAITAD</sequence>
<dbReference type="RefSeq" id="WP_105681425.1">
    <property type="nucleotide sequence ID" value="NZ_JBBGZD010000001.1"/>
</dbReference>
<evidence type="ECO:0000313" key="2">
    <source>
        <dbReference type="EMBL" id="PRB92490.1"/>
    </source>
</evidence>
<proteinExistence type="predicted"/>
<reference evidence="3 4" key="1">
    <citation type="submission" date="2017-09" db="EMBL/GenBank/DDBJ databases">
        <title>Genomic, metabolic, and phenotypic characteristics of bacterial isolates from the natural microbiome of the model nematode Caenorhabditis elegans.</title>
        <authorList>
            <person name="Zimmermann J."/>
            <person name="Obeng N."/>
            <person name="Yang W."/>
            <person name="Obeng O."/>
            <person name="Kissoyan K."/>
            <person name="Pees B."/>
            <person name="Dirksen P."/>
            <person name="Hoppner M."/>
            <person name="Franke A."/>
            <person name="Rosenstiel P."/>
            <person name="Leippe M."/>
            <person name="Dierking K."/>
            <person name="Kaleta C."/>
            <person name="Schulenburg H."/>
        </authorList>
    </citation>
    <scope>NUCLEOTIDE SEQUENCE [LARGE SCALE GENOMIC DNA]</scope>
    <source>
        <strain evidence="1 4">MYb25</strain>
        <strain evidence="2 3">MYb44</strain>
    </source>
</reference>
<dbReference type="Proteomes" id="UP000238325">
    <property type="component" value="Unassembled WGS sequence"/>
</dbReference>
<dbReference type="OrthoDB" id="1264586at2"/>
<keyword evidence="3" id="KW-1185">Reference proteome</keyword>
<evidence type="ECO:0000313" key="4">
    <source>
        <dbReference type="Proteomes" id="UP000238534"/>
    </source>
</evidence>